<dbReference type="Gene3D" id="3.40.830.10">
    <property type="entry name" value="LigB-like"/>
    <property type="match status" value="1"/>
</dbReference>
<comment type="caution">
    <text evidence="2">The sequence shown here is derived from an EMBL/GenBank/DDBJ whole genome shotgun (WGS) entry which is preliminary data.</text>
</comment>
<dbReference type="STRING" id="658196.A0A397SFJ1"/>
<dbReference type="PANTHER" id="PTHR11060:SF0">
    <property type="entry name" value="PROTEIN MEMO1"/>
    <property type="match status" value="1"/>
</dbReference>
<dbReference type="Proteomes" id="UP000265703">
    <property type="component" value="Unassembled WGS sequence"/>
</dbReference>
<gene>
    <name evidence="2" type="ORF">C1645_667644</name>
</gene>
<dbReference type="HAMAP" id="MF_00055">
    <property type="entry name" value="MEMO1"/>
    <property type="match status" value="1"/>
</dbReference>
<keyword evidence="3" id="KW-1185">Reference proteome</keyword>
<dbReference type="PANTHER" id="PTHR11060">
    <property type="entry name" value="PROTEIN MEMO1"/>
    <property type="match status" value="1"/>
</dbReference>
<feature type="non-terminal residue" evidence="2">
    <location>
        <position position="322"/>
    </location>
</feature>
<dbReference type="OrthoDB" id="417112at2759"/>
<comment type="similarity">
    <text evidence="1">Belongs to the MEMO1 family.</text>
</comment>
<evidence type="ECO:0000313" key="3">
    <source>
        <dbReference type="Proteomes" id="UP000265703"/>
    </source>
</evidence>
<proteinExistence type="inferred from homology"/>
<evidence type="ECO:0000313" key="2">
    <source>
        <dbReference type="EMBL" id="RIA84778.1"/>
    </source>
</evidence>
<feature type="non-terminal residue" evidence="2">
    <location>
        <position position="1"/>
    </location>
</feature>
<dbReference type="CDD" id="cd07361">
    <property type="entry name" value="MEMO_like"/>
    <property type="match status" value="1"/>
</dbReference>
<accession>A0A397SFJ1</accession>
<dbReference type="EMBL" id="QKYT01000469">
    <property type="protein sequence ID" value="RIA84778.1"/>
    <property type="molecule type" value="Genomic_DNA"/>
</dbReference>
<dbReference type="NCBIfam" id="TIGR04336">
    <property type="entry name" value="AmmeMemoSam_B"/>
    <property type="match status" value="1"/>
</dbReference>
<reference evidence="2 3" key="1">
    <citation type="submission" date="2018-06" db="EMBL/GenBank/DDBJ databases">
        <title>Comparative genomics reveals the genomic features of Rhizophagus irregularis, R. cerebriforme, R. diaphanum and Gigaspora rosea, and their symbiotic lifestyle signature.</title>
        <authorList>
            <person name="Morin E."/>
            <person name="San Clemente H."/>
            <person name="Chen E.C.H."/>
            <person name="De La Providencia I."/>
            <person name="Hainaut M."/>
            <person name="Kuo A."/>
            <person name="Kohler A."/>
            <person name="Murat C."/>
            <person name="Tang N."/>
            <person name="Roy S."/>
            <person name="Loubradou J."/>
            <person name="Henrissat B."/>
            <person name="Grigoriev I.V."/>
            <person name="Corradi N."/>
            <person name="Roux C."/>
            <person name="Martin F.M."/>
        </authorList>
    </citation>
    <scope>NUCLEOTIDE SEQUENCE [LARGE SCALE GENOMIC DNA]</scope>
    <source>
        <strain evidence="2 3">DAOM 227022</strain>
    </source>
</reference>
<dbReference type="InterPro" id="IPR002737">
    <property type="entry name" value="MEMO1_fam"/>
</dbReference>
<dbReference type="AlphaFoldDB" id="A0A397SFJ1"/>
<protein>
    <submittedName>
        <fullName evidence="2">MEMO1 family</fullName>
    </submittedName>
</protein>
<evidence type="ECO:0000256" key="1">
    <source>
        <dbReference type="ARBA" id="ARBA00006315"/>
    </source>
</evidence>
<organism evidence="2 3">
    <name type="scientific">Glomus cerebriforme</name>
    <dbReference type="NCBI Taxonomy" id="658196"/>
    <lineage>
        <taxon>Eukaryota</taxon>
        <taxon>Fungi</taxon>
        <taxon>Fungi incertae sedis</taxon>
        <taxon>Mucoromycota</taxon>
        <taxon>Glomeromycotina</taxon>
        <taxon>Glomeromycetes</taxon>
        <taxon>Glomerales</taxon>
        <taxon>Glomeraceae</taxon>
        <taxon>Glomus</taxon>
    </lineage>
</organism>
<dbReference type="Pfam" id="PF01875">
    <property type="entry name" value="Memo"/>
    <property type="match status" value="1"/>
</dbReference>
<name>A0A397SFJ1_9GLOM</name>
<sequence>IMSRNACHAGSWYTNQRSQLDKELTQWLDEVPPTMEDGVPIPVPGARAIIAPHAGYSYSGPAAAFAYKCINPDFVKRVFILGPSHHVRLTKCALSQCSQYETPLGNLMLDTEMIKELKQTGHFETMSREVDEEEHSIEMHLPYSYKILKSKIDSIKIIPVLVGSLTADKEIFYGQLFAPYLADPSNLFIISSDFCHWGHRFSYTYYSTPSDDAIYLSRRSDTPLTIPIYKSIENLDRRGMDLIEKINHKEFTSYLAKTKNTICGRHPIGVLLCAIEALPNYNNGNEKVDESQQPRIRFIHYAQSSHVKHEGDSSVSYASAYV</sequence>